<keyword evidence="3" id="KW-1185">Reference proteome</keyword>
<keyword evidence="1" id="KW-0534">Nitrate assimilation</keyword>
<protein>
    <submittedName>
        <fullName evidence="2">Nitrate reductase molybdenum cofactor assembly chaperone</fullName>
    </submittedName>
</protein>
<evidence type="ECO:0000313" key="2">
    <source>
        <dbReference type="EMBL" id="MCJ8501713.1"/>
    </source>
</evidence>
<dbReference type="GO" id="GO:0042128">
    <property type="term" value="P:nitrate assimilation"/>
    <property type="evidence" value="ECO:0007669"/>
    <property type="project" value="UniProtKB-KW"/>
</dbReference>
<dbReference type="PANTHER" id="PTHR43680">
    <property type="entry name" value="NITRATE REDUCTASE MOLYBDENUM COFACTOR ASSEMBLY CHAPERONE"/>
    <property type="match status" value="1"/>
</dbReference>
<evidence type="ECO:0000313" key="3">
    <source>
        <dbReference type="Proteomes" id="UP001165427"/>
    </source>
</evidence>
<dbReference type="GO" id="GO:0051082">
    <property type="term" value="F:unfolded protein binding"/>
    <property type="evidence" value="ECO:0007669"/>
    <property type="project" value="InterPro"/>
</dbReference>
<dbReference type="RefSeq" id="WP_246910616.1">
    <property type="nucleotide sequence ID" value="NZ_JALJRB010000016.1"/>
</dbReference>
<dbReference type="InterPro" id="IPR003765">
    <property type="entry name" value="NO3_reductase_chaperone_NarJ"/>
</dbReference>
<evidence type="ECO:0000256" key="1">
    <source>
        <dbReference type="ARBA" id="ARBA00023063"/>
    </source>
</evidence>
<organism evidence="2 3">
    <name type="scientific">Desulfatitalea alkaliphila</name>
    <dbReference type="NCBI Taxonomy" id="2929485"/>
    <lineage>
        <taxon>Bacteria</taxon>
        <taxon>Pseudomonadati</taxon>
        <taxon>Thermodesulfobacteriota</taxon>
        <taxon>Desulfobacteria</taxon>
        <taxon>Desulfobacterales</taxon>
        <taxon>Desulfosarcinaceae</taxon>
        <taxon>Desulfatitalea</taxon>
    </lineage>
</organism>
<gene>
    <name evidence="2" type="primary">narJ</name>
    <name evidence="2" type="ORF">MRX98_14110</name>
</gene>
<dbReference type="EMBL" id="JALJRB010000016">
    <property type="protein sequence ID" value="MCJ8501713.1"/>
    <property type="molecule type" value="Genomic_DNA"/>
</dbReference>
<dbReference type="GO" id="GO:0051131">
    <property type="term" value="P:chaperone-mediated protein complex assembly"/>
    <property type="evidence" value="ECO:0007669"/>
    <property type="project" value="InterPro"/>
</dbReference>
<dbReference type="InterPro" id="IPR020945">
    <property type="entry name" value="DMSO/NO3_reduct_chaperone"/>
</dbReference>
<dbReference type="InterPro" id="IPR036411">
    <property type="entry name" value="TorD-like_sf"/>
</dbReference>
<dbReference type="NCBIfam" id="TIGR00684">
    <property type="entry name" value="narJ"/>
    <property type="match status" value="1"/>
</dbReference>
<sequence>MTTALPAEALSLVSALLHYPDDELLAEVPHMRQAAARLAHDDLRKSIDGFLNHLTNNSLLSLQTEYTSAFDLDPSTPLNLTWHRYGDNEKRAAALARLQRQYEQAGWERTTGDLPDYLPLVLEFLSLCPQAGTDGEIKECLASLEQIAGPLAQTAPAYAALLRSLARATQ</sequence>
<name>A0AA41RAR1_9BACT</name>
<dbReference type="AlphaFoldDB" id="A0AA41RAR1"/>
<dbReference type="GO" id="GO:0016530">
    <property type="term" value="F:metallochaperone activity"/>
    <property type="evidence" value="ECO:0007669"/>
    <property type="project" value="TreeGrafter"/>
</dbReference>
<dbReference type="Pfam" id="PF02613">
    <property type="entry name" value="Nitrate_red_del"/>
    <property type="match status" value="1"/>
</dbReference>
<dbReference type="Gene3D" id="1.10.3480.10">
    <property type="entry name" value="TorD-like"/>
    <property type="match status" value="1"/>
</dbReference>
<dbReference type="SUPFAM" id="SSF89155">
    <property type="entry name" value="TorD-like"/>
    <property type="match status" value="1"/>
</dbReference>
<proteinExistence type="predicted"/>
<dbReference type="Proteomes" id="UP001165427">
    <property type="component" value="Unassembled WGS sequence"/>
</dbReference>
<dbReference type="PANTHER" id="PTHR43680:SF2">
    <property type="entry name" value="NITRATE REDUCTASE MOLYBDENUM COFACTOR ASSEMBLY CHAPERONE NARJ"/>
    <property type="match status" value="1"/>
</dbReference>
<comment type="caution">
    <text evidence="2">The sequence shown here is derived from an EMBL/GenBank/DDBJ whole genome shotgun (WGS) entry which is preliminary data.</text>
</comment>
<reference evidence="2" key="1">
    <citation type="submission" date="2022-04" db="EMBL/GenBank/DDBJ databases">
        <title>Desulfatitalea alkaliphila sp. nov., a novel anaerobic sulfate-reducing bacterium isolated from terrestrial mud volcano, Taman Peninsula, Russia.</title>
        <authorList>
            <person name="Khomyakova M.A."/>
            <person name="Merkel A.Y."/>
            <person name="Slobodkin A.I."/>
        </authorList>
    </citation>
    <scope>NUCLEOTIDE SEQUENCE</scope>
    <source>
        <strain evidence="2">M08but</strain>
    </source>
</reference>
<accession>A0AA41RAR1</accession>